<evidence type="ECO:0000313" key="3">
    <source>
        <dbReference type="WBParaSite" id="L893_g27379.t1"/>
    </source>
</evidence>
<feature type="compositionally biased region" description="Polar residues" evidence="1">
    <location>
        <begin position="131"/>
        <end position="140"/>
    </location>
</feature>
<accession>A0A1I7ZL44</accession>
<reference evidence="3" key="1">
    <citation type="submission" date="2016-11" db="UniProtKB">
        <authorList>
            <consortium name="WormBaseParasite"/>
        </authorList>
    </citation>
    <scope>IDENTIFICATION</scope>
</reference>
<dbReference type="AlphaFoldDB" id="A0A1I7ZL44"/>
<feature type="region of interest" description="Disordered" evidence="1">
    <location>
        <begin position="99"/>
        <end position="156"/>
    </location>
</feature>
<evidence type="ECO:0000256" key="1">
    <source>
        <dbReference type="SAM" id="MobiDB-lite"/>
    </source>
</evidence>
<organism evidence="2 3">
    <name type="scientific">Steinernema glaseri</name>
    <dbReference type="NCBI Taxonomy" id="37863"/>
    <lineage>
        <taxon>Eukaryota</taxon>
        <taxon>Metazoa</taxon>
        <taxon>Ecdysozoa</taxon>
        <taxon>Nematoda</taxon>
        <taxon>Chromadorea</taxon>
        <taxon>Rhabditida</taxon>
        <taxon>Tylenchina</taxon>
        <taxon>Panagrolaimomorpha</taxon>
        <taxon>Strongyloidoidea</taxon>
        <taxon>Steinernematidae</taxon>
        <taxon>Steinernema</taxon>
    </lineage>
</organism>
<evidence type="ECO:0000313" key="2">
    <source>
        <dbReference type="Proteomes" id="UP000095287"/>
    </source>
</evidence>
<dbReference type="WBParaSite" id="L893_g27379.t1">
    <property type="protein sequence ID" value="L893_g27379.t1"/>
    <property type="gene ID" value="L893_g27379"/>
</dbReference>
<name>A0A1I7ZL44_9BILA</name>
<protein>
    <submittedName>
        <fullName evidence="3">Uncharacterized protein</fullName>
    </submittedName>
</protein>
<sequence length="156" mass="16435">MPLFNSSSVNVRSPSTTDFAVVLSGICPAQVQAVSSLIKCLQDAFRSFCTLEITNGDTDGLDTIDAGPGVAHPSPGSYPGLLGAKEAFFPPELPAGISELTNAKEEVSGDSNPKSLPQRNLRQVRVPNFGPISQTRSCSIEESGPDPRFVSDEVKG</sequence>
<feature type="compositionally biased region" description="Polar residues" evidence="1">
    <location>
        <begin position="109"/>
        <end position="121"/>
    </location>
</feature>
<dbReference type="Proteomes" id="UP000095287">
    <property type="component" value="Unplaced"/>
</dbReference>
<proteinExistence type="predicted"/>
<keyword evidence="2" id="KW-1185">Reference proteome</keyword>